<gene>
    <name evidence="1" type="ORF">G2W53_017474</name>
</gene>
<protein>
    <submittedName>
        <fullName evidence="1">Uncharacterized protein</fullName>
    </submittedName>
</protein>
<organism evidence="1 2">
    <name type="scientific">Senna tora</name>
    <dbReference type="NCBI Taxonomy" id="362788"/>
    <lineage>
        <taxon>Eukaryota</taxon>
        <taxon>Viridiplantae</taxon>
        <taxon>Streptophyta</taxon>
        <taxon>Embryophyta</taxon>
        <taxon>Tracheophyta</taxon>
        <taxon>Spermatophyta</taxon>
        <taxon>Magnoliopsida</taxon>
        <taxon>eudicotyledons</taxon>
        <taxon>Gunneridae</taxon>
        <taxon>Pentapetalae</taxon>
        <taxon>rosids</taxon>
        <taxon>fabids</taxon>
        <taxon>Fabales</taxon>
        <taxon>Fabaceae</taxon>
        <taxon>Caesalpinioideae</taxon>
        <taxon>Cassia clade</taxon>
        <taxon>Senna</taxon>
    </lineage>
</organism>
<dbReference type="EMBL" id="JAAIUW010000006">
    <property type="protein sequence ID" value="KAF7826310.1"/>
    <property type="molecule type" value="Genomic_DNA"/>
</dbReference>
<keyword evidence="2" id="KW-1185">Reference proteome</keyword>
<comment type="caution">
    <text evidence="1">The sequence shown here is derived from an EMBL/GenBank/DDBJ whole genome shotgun (WGS) entry which is preliminary data.</text>
</comment>
<accession>A0A834WK83</accession>
<dbReference type="Proteomes" id="UP000634136">
    <property type="component" value="Unassembled WGS sequence"/>
</dbReference>
<name>A0A834WK83_9FABA</name>
<dbReference type="AlphaFoldDB" id="A0A834WK83"/>
<sequence length="98" mass="11457">MRSFTMIIPNRTLVDQLVNKSDADIKFQTIIADIHNICTNKGICISFQFGMNHHRLEVDTCTWPIGWLVDAPERKYEKPKAKLRSRTELQKFNDIFTC</sequence>
<reference evidence="1" key="1">
    <citation type="submission" date="2020-09" db="EMBL/GenBank/DDBJ databases">
        <title>Genome-Enabled Discovery of Anthraquinone Biosynthesis in Senna tora.</title>
        <authorList>
            <person name="Kang S.-H."/>
            <person name="Pandey R.P."/>
            <person name="Lee C.-M."/>
            <person name="Sim J.-S."/>
            <person name="Jeong J.-T."/>
            <person name="Choi B.-S."/>
            <person name="Jung M."/>
            <person name="Ginzburg D."/>
            <person name="Zhao K."/>
            <person name="Won S.Y."/>
            <person name="Oh T.-J."/>
            <person name="Yu Y."/>
            <person name="Kim N.-H."/>
            <person name="Lee O.R."/>
            <person name="Lee T.-H."/>
            <person name="Bashyal P."/>
            <person name="Kim T.-S."/>
            <person name="Lee W.-H."/>
            <person name="Kawkins C."/>
            <person name="Kim C.-K."/>
            <person name="Kim J.S."/>
            <person name="Ahn B.O."/>
            <person name="Rhee S.Y."/>
            <person name="Sohng J.K."/>
        </authorList>
    </citation>
    <scope>NUCLEOTIDE SEQUENCE</scope>
    <source>
        <tissue evidence="1">Leaf</tissue>
    </source>
</reference>
<evidence type="ECO:0000313" key="1">
    <source>
        <dbReference type="EMBL" id="KAF7826310.1"/>
    </source>
</evidence>
<evidence type="ECO:0000313" key="2">
    <source>
        <dbReference type="Proteomes" id="UP000634136"/>
    </source>
</evidence>
<proteinExistence type="predicted"/>